<reference evidence="1 2" key="1">
    <citation type="submission" date="2018-03" db="EMBL/GenBank/DDBJ databases">
        <title>Genome sequence of the symbiotic type strain Mesorhizobium helmanticense CSLC115NT isolated from Lotus corniculatus nodules.</title>
        <authorList>
            <person name="Sannazzaro A.I."/>
            <person name="Torres Tejerizo G.A."/>
            <person name="Dip D."/>
            <person name="Caballero M."/>
            <person name="Pistorio M."/>
            <person name="Estrella M.J."/>
        </authorList>
    </citation>
    <scope>NUCLEOTIDE SEQUENCE [LARGE SCALE GENOMIC DNA]</scope>
    <source>
        <strain evidence="1 2">CSLC115N</strain>
    </source>
</reference>
<sequence>MTGSALIVGGGTAGSAAAITLARQGVSVSLFESAPRSHKLSETLYPDAEASIEALGLNPPERKPLSVSYVGQDGETKLYLSLYGNIGVIDRNELDRNLREAAVDAGADLVVARVDKVERSEAGVTLHAQGQCYRGAYLIDASGKNPVTAVPNVTESSRTRLDDRYNAFSHFERASGFGIGCSTIAALEEGFAYVLPIRADRICVGVVTYRDFGTDNVERTYLDLLDGSSFLSALVVNAHRTLPVIAAKNVETTNLPVPDDRILRVGDALGFTDPFLWDGLSFALGTGRLAGQLCADAILAGASDFRAFADRVKLIGAAARRRTGPCCEDFAGQFNATMAVDPHVSPILTACLFAITGGPSSTGFAGLRERLGFLGHPR</sequence>
<proteinExistence type="predicted"/>
<dbReference type="OrthoDB" id="417034at2"/>
<evidence type="ECO:0000313" key="2">
    <source>
        <dbReference type="Proteomes" id="UP000240259"/>
    </source>
</evidence>
<name>A0A2T4IM22_9HYPH</name>
<dbReference type="Pfam" id="PF05834">
    <property type="entry name" value="Lycopene_cycl"/>
    <property type="match status" value="1"/>
</dbReference>
<dbReference type="PRINTS" id="PR00420">
    <property type="entry name" value="RNGMNOXGNASE"/>
</dbReference>
<organism evidence="1 2">
    <name type="scientific">Mesorhizobium helmanticense</name>
    <dbReference type="NCBI Taxonomy" id="1776423"/>
    <lineage>
        <taxon>Bacteria</taxon>
        <taxon>Pseudomonadati</taxon>
        <taxon>Pseudomonadota</taxon>
        <taxon>Alphaproteobacteria</taxon>
        <taxon>Hyphomicrobiales</taxon>
        <taxon>Phyllobacteriaceae</taxon>
        <taxon>Mesorhizobium</taxon>
    </lineage>
</organism>
<dbReference type="InterPro" id="IPR036188">
    <property type="entry name" value="FAD/NAD-bd_sf"/>
</dbReference>
<protein>
    <recommendedName>
        <fullName evidence="3">FAD-dependent oxidoreductase</fullName>
    </recommendedName>
</protein>
<dbReference type="AlphaFoldDB" id="A0A2T4IM22"/>
<keyword evidence="2" id="KW-1185">Reference proteome</keyword>
<dbReference type="PANTHER" id="PTHR42685:SF22">
    <property type="entry name" value="CONDITIONED MEDIUM FACTOR RECEPTOR 1"/>
    <property type="match status" value="1"/>
</dbReference>
<dbReference type="InterPro" id="IPR050407">
    <property type="entry name" value="Geranylgeranyl_reductase"/>
</dbReference>
<dbReference type="RefSeq" id="WP_107652727.1">
    <property type="nucleotide sequence ID" value="NZ_PZJX01000060.1"/>
</dbReference>
<dbReference type="EMBL" id="PZJX01000060">
    <property type="protein sequence ID" value="PTE06655.1"/>
    <property type="molecule type" value="Genomic_DNA"/>
</dbReference>
<evidence type="ECO:0000313" key="1">
    <source>
        <dbReference type="EMBL" id="PTE06655.1"/>
    </source>
</evidence>
<gene>
    <name evidence="1" type="ORF">C9427_30475</name>
</gene>
<dbReference type="SUPFAM" id="SSF51905">
    <property type="entry name" value="FAD/NAD(P)-binding domain"/>
    <property type="match status" value="1"/>
</dbReference>
<dbReference type="Proteomes" id="UP000240259">
    <property type="component" value="Unassembled WGS sequence"/>
</dbReference>
<dbReference type="Gene3D" id="3.50.50.60">
    <property type="entry name" value="FAD/NAD(P)-binding domain"/>
    <property type="match status" value="1"/>
</dbReference>
<dbReference type="PANTHER" id="PTHR42685">
    <property type="entry name" value="GERANYLGERANYL DIPHOSPHATE REDUCTASE"/>
    <property type="match status" value="1"/>
</dbReference>
<evidence type="ECO:0008006" key="3">
    <source>
        <dbReference type="Google" id="ProtNLM"/>
    </source>
</evidence>
<accession>A0A2T4IM22</accession>
<comment type="caution">
    <text evidence="1">The sequence shown here is derived from an EMBL/GenBank/DDBJ whole genome shotgun (WGS) entry which is preliminary data.</text>
</comment>